<evidence type="ECO:0000259" key="3">
    <source>
        <dbReference type="SMART" id="SM01008"/>
    </source>
</evidence>
<dbReference type="InterPro" id="IPR016208">
    <property type="entry name" value="Ald_Oxase/xanthine_DH-like"/>
</dbReference>
<dbReference type="InterPro" id="IPR037165">
    <property type="entry name" value="AldOxase/xan_DH_Mopterin-bd_sf"/>
</dbReference>
<dbReference type="EMBL" id="JBHTAJ010000015">
    <property type="protein sequence ID" value="MFC7179919.1"/>
    <property type="molecule type" value="Genomic_DNA"/>
</dbReference>
<reference evidence="5" key="1">
    <citation type="journal article" date="2019" name="Int. J. Syst. Evol. Microbiol.">
        <title>The Global Catalogue of Microorganisms (GCM) 10K type strain sequencing project: providing services to taxonomists for standard genome sequencing and annotation.</title>
        <authorList>
            <consortium name="The Broad Institute Genomics Platform"/>
            <consortium name="The Broad Institute Genome Sequencing Center for Infectious Disease"/>
            <person name="Wu L."/>
            <person name="Ma J."/>
        </authorList>
    </citation>
    <scope>NUCLEOTIDE SEQUENCE [LARGE SCALE GENOMIC DNA]</scope>
    <source>
        <strain evidence="5">CGMCC 1.12859</strain>
    </source>
</reference>
<dbReference type="InterPro" id="IPR046867">
    <property type="entry name" value="AldOxase/xan_DH_MoCoBD2"/>
</dbReference>
<dbReference type="Gene3D" id="3.90.1170.50">
    <property type="entry name" value="Aldehyde oxidase/xanthine dehydrogenase, a/b hammerhead"/>
    <property type="match status" value="1"/>
</dbReference>
<keyword evidence="5" id="KW-1185">Reference proteome</keyword>
<keyword evidence="2" id="KW-0560">Oxidoreductase</keyword>
<dbReference type="InterPro" id="IPR000674">
    <property type="entry name" value="Ald_Oxase/Xan_DH_a/b"/>
</dbReference>
<dbReference type="RefSeq" id="WP_380230914.1">
    <property type="nucleotide sequence ID" value="NZ_JBHSVH010000002.1"/>
</dbReference>
<dbReference type="Pfam" id="PF01315">
    <property type="entry name" value="Ald_Xan_dh_C"/>
    <property type="match status" value="1"/>
</dbReference>
<proteinExistence type="predicted"/>
<feature type="domain" description="Aldehyde oxidase/xanthine dehydrogenase a/b hammerhead" evidence="3">
    <location>
        <begin position="15"/>
        <end position="119"/>
    </location>
</feature>
<dbReference type="SUPFAM" id="SSF56003">
    <property type="entry name" value="Molybdenum cofactor-binding domain"/>
    <property type="match status" value="1"/>
</dbReference>
<evidence type="ECO:0000256" key="1">
    <source>
        <dbReference type="ARBA" id="ARBA00022505"/>
    </source>
</evidence>
<dbReference type="Pfam" id="PF02738">
    <property type="entry name" value="MoCoBD_1"/>
    <property type="match status" value="1"/>
</dbReference>
<dbReference type="InterPro" id="IPR036856">
    <property type="entry name" value="Ald_Oxase/Xan_DH_a/b_sf"/>
</dbReference>
<sequence>MTADHVRLEGRAKVTGAARYAADRRPAGAVYGCPVPATIARGEVVAVDSDPVLADPQVLAVLTHRNAPRLGEADDPTLAVLQGARVAHRGQYVALVVAGTPEAAEQGAARLRVEYAPEPHDVALVEGHPGTYAPELANGGHPADRLRGDFDTAYAAAAIRLDATYRTGPLHNHPMEPHASTAQWDGDRLTVHDSSQGGHGVRRALAALFGLPEEHVLVVNEHVGGGFGAKGTARPNVVLAAMGARAVGRPVRLALPRAHLAAVAGHRAPTVQRVRLAAGPDGRIEALAHEILTRSSTLKEFVEQAAVPARVMYRSPVSRTTHRVVRQDVPTPSWMRAPGECPGMFALESAMDELALACDLDPVELRLRNEPETEPDSGRPFSSRHLAECLREGARRFGWAGRDPRPGARREGRLLVGTGVAASTYPVLIAPSAAELRAEPDGTFLVRVNAADIGTGARTVLALVAAEALAVPVERVRIEIGRSDLPYGSVAGGSSGTSSWGWAVHEAASRLRERLARGAAVPPEGLSVRADTRELVGRGAEFARHAFGAQFAEVQVDADSGEVRVRRLLGVFAAGRILNARTARSQFVGGMVMGVSMALLEESTMDPLFGDHAERDLASYHVAVNADVPDVRAHWIEERDAHVSPLGSKGIGEIGIVGTAAAVANAVHHATGIRVRELPVTSRQMLQGLA</sequence>
<evidence type="ECO:0000313" key="5">
    <source>
        <dbReference type="Proteomes" id="UP001596435"/>
    </source>
</evidence>
<dbReference type="Gene3D" id="3.30.365.10">
    <property type="entry name" value="Aldehyde oxidase/xanthine dehydrogenase, molybdopterin binding domain"/>
    <property type="match status" value="4"/>
</dbReference>
<comment type="caution">
    <text evidence="4">The sequence shown here is derived from an EMBL/GenBank/DDBJ whole genome shotgun (WGS) entry which is preliminary data.</text>
</comment>
<dbReference type="PANTHER" id="PTHR11908:SF132">
    <property type="entry name" value="ALDEHYDE OXIDASE 1-RELATED"/>
    <property type="match status" value="1"/>
</dbReference>
<dbReference type="InterPro" id="IPR008274">
    <property type="entry name" value="AldOxase/xan_DH_MoCoBD1"/>
</dbReference>
<protein>
    <submittedName>
        <fullName evidence="4">Xanthine dehydrogenase family protein molybdopterin-binding subunit</fullName>
    </submittedName>
</protein>
<keyword evidence="1" id="KW-0500">Molybdenum</keyword>
<dbReference type="SUPFAM" id="SSF54665">
    <property type="entry name" value="CO dehydrogenase molybdoprotein N-domain-like"/>
    <property type="match status" value="1"/>
</dbReference>
<name>A0ABW2FRL7_9ACTN</name>
<dbReference type="PANTHER" id="PTHR11908">
    <property type="entry name" value="XANTHINE DEHYDROGENASE"/>
    <property type="match status" value="1"/>
</dbReference>
<gene>
    <name evidence="4" type="ORF">ACFQMG_10155</name>
</gene>
<accession>A0ABW2FRL7</accession>
<dbReference type="Pfam" id="PF20256">
    <property type="entry name" value="MoCoBD_2"/>
    <property type="match status" value="2"/>
</dbReference>
<evidence type="ECO:0000256" key="2">
    <source>
        <dbReference type="ARBA" id="ARBA00023002"/>
    </source>
</evidence>
<organism evidence="4 5">
    <name type="scientific">Kitasatospora paranensis</name>
    <dbReference type="NCBI Taxonomy" id="258053"/>
    <lineage>
        <taxon>Bacteria</taxon>
        <taxon>Bacillati</taxon>
        <taxon>Actinomycetota</taxon>
        <taxon>Actinomycetes</taxon>
        <taxon>Kitasatosporales</taxon>
        <taxon>Streptomycetaceae</taxon>
        <taxon>Kitasatospora</taxon>
    </lineage>
</organism>
<evidence type="ECO:0000313" key="4">
    <source>
        <dbReference type="EMBL" id="MFC7179919.1"/>
    </source>
</evidence>
<dbReference type="SMART" id="SM01008">
    <property type="entry name" value="Ald_Xan_dh_C"/>
    <property type="match status" value="1"/>
</dbReference>
<dbReference type="Proteomes" id="UP001596435">
    <property type="component" value="Unassembled WGS sequence"/>
</dbReference>